<name>A0AAV2EGC9_9ROSI</name>
<reference evidence="1 2" key="1">
    <citation type="submission" date="2024-04" db="EMBL/GenBank/DDBJ databases">
        <authorList>
            <person name="Fracassetti M."/>
        </authorList>
    </citation>
    <scope>NUCLEOTIDE SEQUENCE [LARGE SCALE GENOMIC DNA]</scope>
</reference>
<evidence type="ECO:0000313" key="1">
    <source>
        <dbReference type="EMBL" id="CAL1384994.1"/>
    </source>
</evidence>
<accession>A0AAV2EGC9</accession>
<keyword evidence="2" id="KW-1185">Reference proteome</keyword>
<organism evidence="1 2">
    <name type="scientific">Linum trigynum</name>
    <dbReference type="NCBI Taxonomy" id="586398"/>
    <lineage>
        <taxon>Eukaryota</taxon>
        <taxon>Viridiplantae</taxon>
        <taxon>Streptophyta</taxon>
        <taxon>Embryophyta</taxon>
        <taxon>Tracheophyta</taxon>
        <taxon>Spermatophyta</taxon>
        <taxon>Magnoliopsida</taxon>
        <taxon>eudicotyledons</taxon>
        <taxon>Gunneridae</taxon>
        <taxon>Pentapetalae</taxon>
        <taxon>rosids</taxon>
        <taxon>fabids</taxon>
        <taxon>Malpighiales</taxon>
        <taxon>Linaceae</taxon>
        <taxon>Linum</taxon>
    </lineage>
</organism>
<gene>
    <name evidence="1" type="ORF">LTRI10_LOCUS26160</name>
</gene>
<sequence length="69" mass="7389">MRSSVLLCSGSAAAGGIRADVTTILQIISIGRYRATFFTRPTQLLKTRNATRPCMAKAHACPSACIFKS</sequence>
<dbReference type="AlphaFoldDB" id="A0AAV2EGC9"/>
<evidence type="ECO:0000313" key="2">
    <source>
        <dbReference type="Proteomes" id="UP001497516"/>
    </source>
</evidence>
<evidence type="ECO:0008006" key="3">
    <source>
        <dbReference type="Google" id="ProtNLM"/>
    </source>
</evidence>
<protein>
    <recommendedName>
        <fullName evidence="3">Secreted protein</fullName>
    </recommendedName>
</protein>
<dbReference type="EMBL" id="OZ034817">
    <property type="protein sequence ID" value="CAL1384994.1"/>
    <property type="molecule type" value="Genomic_DNA"/>
</dbReference>
<proteinExistence type="predicted"/>
<dbReference type="Proteomes" id="UP001497516">
    <property type="component" value="Chromosome 4"/>
</dbReference>